<evidence type="ECO:0000313" key="2">
    <source>
        <dbReference type="EMBL" id="OQO07420.1"/>
    </source>
</evidence>
<dbReference type="Proteomes" id="UP000192596">
    <property type="component" value="Unassembled WGS sequence"/>
</dbReference>
<keyword evidence="3" id="KW-1185">Reference proteome</keyword>
<reference evidence="3" key="1">
    <citation type="submission" date="2017-03" db="EMBL/GenBank/DDBJ databases">
        <title>Genomes of endolithic fungi from Antarctica.</title>
        <authorList>
            <person name="Coleine C."/>
            <person name="Masonjones S."/>
            <person name="Stajich J.E."/>
        </authorList>
    </citation>
    <scope>NUCLEOTIDE SEQUENCE [LARGE SCALE GENOMIC DNA]</scope>
    <source>
        <strain evidence="3">CCFEE 5527</strain>
    </source>
</reference>
<accession>A0A1V8T7T8</accession>
<dbReference type="AlphaFoldDB" id="A0A1V8T7T8"/>
<gene>
    <name evidence="2" type="ORF">B0A48_07117</name>
</gene>
<evidence type="ECO:0000256" key="1">
    <source>
        <dbReference type="SAM" id="MobiDB-lite"/>
    </source>
</evidence>
<dbReference type="OrthoDB" id="3639531at2759"/>
<feature type="region of interest" description="Disordered" evidence="1">
    <location>
        <begin position="222"/>
        <end position="267"/>
    </location>
</feature>
<feature type="compositionally biased region" description="Basic and acidic residues" evidence="1">
    <location>
        <begin position="254"/>
        <end position="267"/>
    </location>
</feature>
<evidence type="ECO:0000313" key="3">
    <source>
        <dbReference type="Proteomes" id="UP000192596"/>
    </source>
</evidence>
<proteinExistence type="predicted"/>
<name>A0A1V8T7T8_9PEZI</name>
<dbReference type="EMBL" id="NAJO01000014">
    <property type="protein sequence ID" value="OQO07420.1"/>
    <property type="molecule type" value="Genomic_DNA"/>
</dbReference>
<protein>
    <submittedName>
        <fullName evidence="2">Uncharacterized protein</fullName>
    </submittedName>
</protein>
<feature type="compositionally biased region" description="Basic and acidic residues" evidence="1">
    <location>
        <begin position="1"/>
        <end position="10"/>
    </location>
</feature>
<dbReference type="InParanoid" id="A0A1V8T7T8"/>
<sequence length="349" mass="39055">MASNDRKRAASDTTSDTEAPESKKQCHPAPSKTSNAGLSEDDAPMTGSSTIVQSSIMPTASDAQPDSTTPTVPSAAVTSTSGFFGPLPQELEDLIFEFAYQQDPAMKFMTASDWAGREEDKRRKSRTYVALPFPTHFLTLTMDHEWEYCTGGISKYAWQEPFTPVDFDTMLKDSPLLEMRGLKELKVESGTHYTFLSDDKTEEEKEMLELNTRELEKALRKSALQPKLSPPPETEKDQPLSLYSGSRVFWTPPDKNEPSPRGKKEAKRLERIQHAVGGEESTLTKEMCKDVKLELCEVQTTVGTEGDALKGKAFPFAALLELANWRRTICASESYVDPYKSLRDRLDWS</sequence>
<feature type="region of interest" description="Disordered" evidence="1">
    <location>
        <begin position="1"/>
        <end position="82"/>
    </location>
</feature>
<comment type="caution">
    <text evidence="2">The sequence shown here is derived from an EMBL/GenBank/DDBJ whole genome shotgun (WGS) entry which is preliminary data.</text>
</comment>
<feature type="compositionally biased region" description="Polar residues" evidence="1">
    <location>
        <begin position="46"/>
        <end position="82"/>
    </location>
</feature>
<organism evidence="2 3">
    <name type="scientific">Cryoendolithus antarcticus</name>
    <dbReference type="NCBI Taxonomy" id="1507870"/>
    <lineage>
        <taxon>Eukaryota</taxon>
        <taxon>Fungi</taxon>
        <taxon>Dikarya</taxon>
        <taxon>Ascomycota</taxon>
        <taxon>Pezizomycotina</taxon>
        <taxon>Dothideomycetes</taxon>
        <taxon>Dothideomycetidae</taxon>
        <taxon>Cladosporiales</taxon>
        <taxon>Cladosporiaceae</taxon>
        <taxon>Cryoendolithus</taxon>
    </lineage>
</organism>